<evidence type="ECO:0000313" key="2">
    <source>
        <dbReference type="Proteomes" id="UP001164250"/>
    </source>
</evidence>
<dbReference type="Proteomes" id="UP001164250">
    <property type="component" value="Chromosome 1"/>
</dbReference>
<evidence type="ECO:0000313" key="1">
    <source>
        <dbReference type="EMBL" id="KAJ0111621.1"/>
    </source>
</evidence>
<proteinExistence type="predicted"/>
<reference evidence="2" key="1">
    <citation type="journal article" date="2023" name="G3 (Bethesda)">
        <title>Genome assembly and association tests identify interacting loci associated with vigor, precocity, and sex in interspecific pistachio rootstocks.</title>
        <authorList>
            <person name="Palmer W."/>
            <person name="Jacygrad E."/>
            <person name="Sagayaradj S."/>
            <person name="Cavanaugh K."/>
            <person name="Han R."/>
            <person name="Bertier L."/>
            <person name="Beede B."/>
            <person name="Kafkas S."/>
            <person name="Golino D."/>
            <person name="Preece J."/>
            <person name="Michelmore R."/>
        </authorList>
    </citation>
    <scope>NUCLEOTIDE SEQUENCE [LARGE SCALE GENOMIC DNA]</scope>
</reference>
<name>A0ACC1C7I1_9ROSI</name>
<gene>
    <name evidence="1" type="ORF">Patl1_01399</name>
</gene>
<protein>
    <submittedName>
        <fullName evidence="1">Uncharacterized protein</fullName>
    </submittedName>
</protein>
<dbReference type="EMBL" id="CM047897">
    <property type="protein sequence ID" value="KAJ0111621.1"/>
    <property type="molecule type" value="Genomic_DNA"/>
</dbReference>
<keyword evidence="2" id="KW-1185">Reference proteome</keyword>
<comment type="caution">
    <text evidence="1">The sequence shown here is derived from an EMBL/GenBank/DDBJ whole genome shotgun (WGS) entry which is preliminary data.</text>
</comment>
<sequence>MFDLWPCDINSSSEITPSSNKTAPGGSNPNSSQKTSSSSEKSTQE</sequence>
<organism evidence="1 2">
    <name type="scientific">Pistacia atlantica</name>
    <dbReference type="NCBI Taxonomy" id="434234"/>
    <lineage>
        <taxon>Eukaryota</taxon>
        <taxon>Viridiplantae</taxon>
        <taxon>Streptophyta</taxon>
        <taxon>Embryophyta</taxon>
        <taxon>Tracheophyta</taxon>
        <taxon>Spermatophyta</taxon>
        <taxon>Magnoliopsida</taxon>
        <taxon>eudicotyledons</taxon>
        <taxon>Gunneridae</taxon>
        <taxon>Pentapetalae</taxon>
        <taxon>rosids</taxon>
        <taxon>malvids</taxon>
        <taxon>Sapindales</taxon>
        <taxon>Anacardiaceae</taxon>
        <taxon>Pistacia</taxon>
    </lineage>
</organism>
<accession>A0ACC1C7I1</accession>